<dbReference type="Proteomes" id="UP000003676">
    <property type="component" value="Unassembled WGS sequence"/>
</dbReference>
<name>B6WXU9_9BACT</name>
<evidence type="ECO:0000256" key="1">
    <source>
        <dbReference type="ARBA" id="ARBA00022679"/>
    </source>
</evidence>
<evidence type="ECO:0000256" key="2">
    <source>
        <dbReference type="ARBA" id="ARBA00022737"/>
    </source>
</evidence>
<dbReference type="HOGENOM" id="CLU_1265253_0_0_7"/>
<organism evidence="4 5">
    <name type="scientific">Desulfovibrio piger ATCC 29098</name>
    <dbReference type="NCBI Taxonomy" id="411464"/>
    <lineage>
        <taxon>Bacteria</taxon>
        <taxon>Pseudomonadati</taxon>
        <taxon>Thermodesulfobacteriota</taxon>
        <taxon>Desulfovibrionia</taxon>
        <taxon>Desulfovibrionales</taxon>
        <taxon>Desulfovibrionaceae</taxon>
        <taxon>Desulfovibrio</taxon>
    </lineage>
</organism>
<dbReference type="OrthoDB" id="9801456at2"/>
<evidence type="ECO:0000256" key="3">
    <source>
        <dbReference type="ARBA" id="ARBA00023315"/>
    </source>
</evidence>
<dbReference type="Gene3D" id="2.160.10.10">
    <property type="entry name" value="Hexapeptide repeat proteins"/>
    <property type="match status" value="1"/>
</dbReference>
<evidence type="ECO:0000313" key="4">
    <source>
        <dbReference type="EMBL" id="EEB32187.1"/>
    </source>
</evidence>
<accession>B6WXU9</accession>
<dbReference type="InterPro" id="IPR018357">
    <property type="entry name" value="Hexapep_transf_CS"/>
</dbReference>
<evidence type="ECO:0000313" key="5">
    <source>
        <dbReference type="Proteomes" id="UP000003676"/>
    </source>
</evidence>
<dbReference type="InterPro" id="IPR011004">
    <property type="entry name" value="Trimer_LpxA-like_sf"/>
</dbReference>
<dbReference type="eggNOG" id="COG0110">
    <property type="taxonomic scope" value="Bacteria"/>
</dbReference>
<gene>
    <name evidence="4" type="ORF">DESPIG_02929</name>
</gene>
<dbReference type="SUPFAM" id="SSF51161">
    <property type="entry name" value="Trimeric LpxA-like enzymes"/>
    <property type="match status" value="1"/>
</dbReference>
<dbReference type="GO" id="GO:0016746">
    <property type="term" value="F:acyltransferase activity"/>
    <property type="evidence" value="ECO:0007669"/>
    <property type="project" value="UniProtKB-KW"/>
</dbReference>
<keyword evidence="3" id="KW-0012">Acyltransferase</keyword>
<reference evidence="4 5" key="1">
    <citation type="submission" date="2008-10" db="EMBL/GenBank/DDBJ databases">
        <title>Draft genome sequence of Desulvovibrio piger (ATCC 29098).</title>
        <authorList>
            <person name="Sudarsanam P."/>
            <person name="Ley R."/>
            <person name="Guruge J."/>
            <person name="Turnbaugh P.J."/>
            <person name="Mahowald M."/>
            <person name="Liep D."/>
            <person name="Gordon J."/>
        </authorList>
    </citation>
    <scope>NUCLEOTIDE SEQUENCE [LARGE SCALE GENOMIC DNA]</scope>
    <source>
        <strain evidence="4 5">ATCC 29098</strain>
    </source>
</reference>
<dbReference type="EMBL" id="ABXU01000084">
    <property type="protein sequence ID" value="EEB32187.1"/>
    <property type="molecule type" value="Genomic_DNA"/>
</dbReference>
<dbReference type="STRING" id="901.DESPIGER_1533"/>
<keyword evidence="2" id="KW-0677">Repeat</keyword>
<dbReference type="Pfam" id="PF14602">
    <property type="entry name" value="Hexapep_2"/>
    <property type="match status" value="2"/>
</dbReference>
<protein>
    <submittedName>
        <fullName evidence="4">Bacterial transferase hexapeptide repeat protein</fullName>
    </submittedName>
</protein>
<dbReference type="PROSITE" id="PS00101">
    <property type="entry name" value="HEXAPEP_TRANSFERASES"/>
    <property type="match status" value="1"/>
</dbReference>
<dbReference type="Gene3D" id="3.40.50.20">
    <property type="match status" value="1"/>
</dbReference>
<comment type="caution">
    <text evidence="4">The sequence shown here is derived from an EMBL/GenBank/DDBJ whole genome shotgun (WGS) entry which is preliminary data.</text>
</comment>
<reference evidence="4 5" key="2">
    <citation type="submission" date="2008-10" db="EMBL/GenBank/DDBJ databases">
        <authorList>
            <person name="Fulton L."/>
            <person name="Clifton S."/>
            <person name="Fulton B."/>
            <person name="Xu J."/>
            <person name="Minx P."/>
            <person name="Pepin K.H."/>
            <person name="Johnson M."/>
            <person name="Bhonagiri V."/>
            <person name="Nash W.E."/>
            <person name="Mardis E.R."/>
            <person name="Wilson R.K."/>
        </authorList>
    </citation>
    <scope>NUCLEOTIDE SEQUENCE [LARGE SCALE GENOMIC DNA]</scope>
    <source>
        <strain evidence="4 5">ATCC 29098</strain>
    </source>
</reference>
<sequence length="218" mass="22662">MMTEMVKDQGRDAVLLVGGGSLCAASVPLLLAAGLVPAGVIHGPRCDFVAEAGVPPLGRDADLARLHREFSRAVVTAPHKQAAKLRRLLHDALRELGFSLVSAVHPDVRMERGVFVGAGSLIFAGASLAAECRTGMGCVLRAGACLEAACRLGDHVHLGEDTHLGAGVMVEEGAHLGRDVRVDAGLRLEKNIFVPDGVHLTSRTLPLYGTGGGQDGSI</sequence>
<proteinExistence type="predicted"/>
<dbReference type="AlphaFoldDB" id="B6WXU9"/>
<keyword evidence="1 4" id="KW-0808">Transferase</keyword>
<dbReference type="InterPro" id="IPR001451">
    <property type="entry name" value="Hexapep"/>
</dbReference>